<evidence type="ECO:0000313" key="7">
    <source>
        <dbReference type="Proteomes" id="UP000445696"/>
    </source>
</evidence>
<comment type="similarity">
    <text evidence="1 4">Belongs to the aldehyde dehydrogenase family.</text>
</comment>
<dbReference type="InterPro" id="IPR015590">
    <property type="entry name" value="Aldehyde_DH_dom"/>
</dbReference>
<reference evidence="6 7" key="1">
    <citation type="journal article" date="2014" name="Int. J. Syst. Evol. Microbiol.">
        <title>Sneathiella chungangensis sp. nov., isolated from a marine sand, and emended description of the genus Sneathiella.</title>
        <authorList>
            <person name="Siamphan C."/>
            <person name="Kim H."/>
            <person name="Lee J.S."/>
            <person name="Kim W."/>
        </authorList>
    </citation>
    <scope>NUCLEOTIDE SEQUENCE [LARGE SCALE GENOMIC DNA]</scope>
    <source>
        <strain evidence="6 7">KCTC 32476</strain>
    </source>
</reference>
<evidence type="ECO:0000259" key="5">
    <source>
        <dbReference type="Pfam" id="PF00171"/>
    </source>
</evidence>
<keyword evidence="7" id="KW-1185">Reference proteome</keyword>
<dbReference type="OrthoDB" id="9812625at2"/>
<evidence type="ECO:0000256" key="4">
    <source>
        <dbReference type="RuleBase" id="RU003345"/>
    </source>
</evidence>
<gene>
    <name evidence="6" type="ORF">GQF03_08750</name>
</gene>
<dbReference type="FunFam" id="3.40.309.10:FF:000009">
    <property type="entry name" value="Aldehyde dehydrogenase A"/>
    <property type="match status" value="1"/>
</dbReference>
<feature type="domain" description="Aldehyde dehydrogenase" evidence="5">
    <location>
        <begin position="3"/>
        <end position="456"/>
    </location>
</feature>
<dbReference type="PROSITE" id="PS00687">
    <property type="entry name" value="ALDEHYDE_DEHYDR_GLU"/>
    <property type="match status" value="1"/>
</dbReference>
<protein>
    <submittedName>
        <fullName evidence="6">Aldehyde dehydrogenase family protein</fullName>
    </submittedName>
</protein>
<dbReference type="AlphaFoldDB" id="A0A845MEX9"/>
<dbReference type="InterPro" id="IPR029510">
    <property type="entry name" value="Ald_DH_CS_GLU"/>
</dbReference>
<dbReference type="PANTHER" id="PTHR11699">
    <property type="entry name" value="ALDEHYDE DEHYDROGENASE-RELATED"/>
    <property type="match status" value="1"/>
</dbReference>
<sequence>MSESLKTISPVDGSLYVERAYTPPSEIDAMLTRARAAQRDWRRKSVAERAALLAKCVDGFVARKDRIVEELAWQMGRPVKFGAGEVGGFEERARHMISIAEDALKEIEIPKKDGFTRYIKREPVGVVFTIAPWNFPYMTAVNSIVPALMAGNAVILKHATQTHLCGERMVESFVEAGLPKDLFQIVVASHSAAAKIIQSDQVDYVCFTGSVPAGRAIEEAAVGHFLGVGLELGGKDPAYVRADADVAYAAENLVDGAMFNSGQSCCGIERIYVHADVYDDFVEKFVEVVKAYKLGSPLDPETTLGPLVNAAAADFVRGQVADAVKVGAKSLIDPKLFPADKPGTPYLAPDVVVDVDHGMRIMTEESFGPVVGIMKVASDEEAIKLMNDSEFGLTASVWTTDEAAAIRIGDQVETGTWFMNRCDYLDPALAWTGVKNSGRGCTLSSVGYESLTRPKSYHLRTAI</sequence>
<dbReference type="RefSeq" id="WP_161338857.1">
    <property type="nucleotide sequence ID" value="NZ_JBHSDG010000005.1"/>
</dbReference>
<dbReference type="GO" id="GO:0016620">
    <property type="term" value="F:oxidoreductase activity, acting on the aldehyde or oxo group of donors, NAD or NADP as acceptor"/>
    <property type="evidence" value="ECO:0007669"/>
    <property type="project" value="InterPro"/>
</dbReference>
<accession>A0A845MEX9</accession>
<name>A0A845MEX9_9PROT</name>
<comment type="caution">
    <text evidence="6">The sequence shown here is derived from an EMBL/GenBank/DDBJ whole genome shotgun (WGS) entry which is preliminary data.</text>
</comment>
<evidence type="ECO:0000256" key="3">
    <source>
        <dbReference type="PROSITE-ProRule" id="PRU10007"/>
    </source>
</evidence>
<feature type="active site" evidence="3">
    <location>
        <position position="231"/>
    </location>
</feature>
<keyword evidence="2 4" id="KW-0560">Oxidoreductase</keyword>
<dbReference type="Pfam" id="PF00171">
    <property type="entry name" value="Aldedh"/>
    <property type="match status" value="1"/>
</dbReference>
<evidence type="ECO:0000313" key="6">
    <source>
        <dbReference type="EMBL" id="MZR22419.1"/>
    </source>
</evidence>
<dbReference type="InterPro" id="IPR016162">
    <property type="entry name" value="Ald_DH_N"/>
</dbReference>
<evidence type="ECO:0000256" key="1">
    <source>
        <dbReference type="ARBA" id="ARBA00009986"/>
    </source>
</evidence>
<organism evidence="6 7">
    <name type="scientific">Sneathiella chungangensis</name>
    <dbReference type="NCBI Taxonomy" id="1418234"/>
    <lineage>
        <taxon>Bacteria</taxon>
        <taxon>Pseudomonadati</taxon>
        <taxon>Pseudomonadota</taxon>
        <taxon>Alphaproteobacteria</taxon>
        <taxon>Sneathiellales</taxon>
        <taxon>Sneathiellaceae</taxon>
        <taxon>Sneathiella</taxon>
    </lineage>
</organism>
<dbReference type="SUPFAM" id="SSF53720">
    <property type="entry name" value="ALDH-like"/>
    <property type="match status" value="1"/>
</dbReference>
<dbReference type="Gene3D" id="3.40.309.10">
    <property type="entry name" value="Aldehyde Dehydrogenase, Chain A, domain 2"/>
    <property type="match status" value="1"/>
</dbReference>
<dbReference type="EMBL" id="WTVA01000003">
    <property type="protein sequence ID" value="MZR22419.1"/>
    <property type="molecule type" value="Genomic_DNA"/>
</dbReference>
<evidence type="ECO:0000256" key="2">
    <source>
        <dbReference type="ARBA" id="ARBA00023002"/>
    </source>
</evidence>
<dbReference type="CDD" id="cd07102">
    <property type="entry name" value="ALDH_EDX86601"/>
    <property type="match status" value="1"/>
</dbReference>
<dbReference type="Proteomes" id="UP000445696">
    <property type="component" value="Unassembled WGS sequence"/>
</dbReference>
<dbReference type="Gene3D" id="3.40.605.10">
    <property type="entry name" value="Aldehyde Dehydrogenase, Chain A, domain 1"/>
    <property type="match status" value="1"/>
</dbReference>
<dbReference type="InterPro" id="IPR016161">
    <property type="entry name" value="Ald_DH/histidinol_DH"/>
</dbReference>
<dbReference type="InterPro" id="IPR016163">
    <property type="entry name" value="Ald_DH_C"/>
</dbReference>
<proteinExistence type="inferred from homology"/>